<dbReference type="GO" id="GO:0043565">
    <property type="term" value="F:sequence-specific DNA binding"/>
    <property type="evidence" value="ECO:0007669"/>
    <property type="project" value="InterPro"/>
</dbReference>
<dbReference type="SUPFAM" id="SSF46689">
    <property type="entry name" value="Homeodomain-like"/>
    <property type="match status" value="1"/>
</dbReference>
<gene>
    <name evidence="5" type="ORF">GA0070564_10866</name>
</gene>
<keyword evidence="6" id="KW-1185">Reference proteome</keyword>
<organism evidence="5 6">
    <name type="scientific">Micromonospora mirobrigensis</name>
    <dbReference type="NCBI Taxonomy" id="262898"/>
    <lineage>
        <taxon>Bacteria</taxon>
        <taxon>Bacillati</taxon>
        <taxon>Actinomycetota</taxon>
        <taxon>Actinomycetes</taxon>
        <taxon>Micromonosporales</taxon>
        <taxon>Micromonosporaceae</taxon>
        <taxon>Micromonospora</taxon>
    </lineage>
</organism>
<dbReference type="EMBL" id="FMCX01000008">
    <property type="protein sequence ID" value="SCF41152.1"/>
    <property type="molecule type" value="Genomic_DNA"/>
</dbReference>
<evidence type="ECO:0000313" key="6">
    <source>
        <dbReference type="Proteomes" id="UP000199504"/>
    </source>
</evidence>
<protein>
    <submittedName>
        <fullName evidence="5">AraC-type DNA-binding protein</fullName>
    </submittedName>
</protein>
<dbReference type="AlphaFoldDB" id="A0A1C5A7D9"/>
<dbReference type="PROSITE" id="PS01124">
    <property type="entry name" value="HTH_ARAC_FAMILY_2"/>
    <property type="match status" value="1"/>
</dbReference>
<feature type="domain" description="HTH araC/xylS-type" evidence="4">
    <location>
        <begin position="219"/>
        <end position="320"/>
    </location>
</feature>
<keyword evidence="3" id="KW-0804">Transcription</keyword>
<dbReference type="OrthoDB" id="9799345at2"/>
<evidence type="ECO:0000259" key="4">
    <source>
        <dbReference type="PROSITE" id="PS01124"/>
    </source>
</evidence>
<keyword evidence="1" id="KW-0805">Transcription regulation</keyword>
<dbReference type="SMART" id="SM00342">
    <property type="entry name" value="HTH_ARAC"/>
    <property type="match status" value="1"/>
</dbReference>
<evidence type="ECO:0000256" key="3">
    <source>
        <dbReference type="ARBA" id="ARBA00023163"/>
    </source>
</evidence>
<dbReference type="InterPro" id="IPR009057">
    <property type="entry name" value="Homeodomain-like_sf"/>
</dbReference>
<dbReference type="GO" id="GO:0003700">
    <property type="term" value="F:DNA-binding transcription factor activity"/>
    <property type="evidence" value="ECO:0007669"/>
    <property type="project" value="InterPro"/>
</dbReference>
<dbReference type="Pfam" id="PF12833">
    <property type="entry name" value="HTH_18"/>
    <property type="match status" value="1"/>
</dbReference>
<dbReference type="PANTHER" id="PTHR43280:SF31">
    <property type="entry name" value="TRANSCRIPTIONAL REGULATORY PROTEIN"/>
    <property type="match status" value="1"/>
</dbReference>
<evidence type="ECO:0000256" key="1">
    <source>
        <dbReference type="ARBA" id="ARBA00023015"/>
    </source>
</evidence>
<evidence type="ECO:0000313" key="5">
    <source>
        <dbReference type="EMBL" id="SCF41152.1"/>
    </source>
</evidence>
<name>A0A1C5A7D9_9ACTN</name>
<dbReference type="Gene3D" id="1.10.10.60">
    <property type="entry name" value="Homeodomain-like"/>
    <property type="match status" value="1"/>
</dbReference>
<dbReference type="InterPro" id="IPR018060">
    <property type="entry name" value="HTH_AraC"/>
</dbReference>
<dbReference type="Pfam" id="PF14525">
    <property type="entry name" value="AraC_binding_2"/>
    <property type="match status" value="1"/>
</dbReference>
<accession>A0A1C5A7D9</accession>
<proteinExistence type="predicted"/>
<dbReference type="InterPro" id="IPR035418">
    <property type="entry name" value="AraC-bd_2"/>
</dbReference>
<dbReference type="STRING" id="262898.GA0070564_10866"/>
<evidence type="ECO:0000256" key="2">
    <source>
        <dbReference type="ARBA" id="ARBA00023125"/>
    </source>
</evidence>
<dbReference type="Proteomes" id="UP000199504">
    <property type="component" value="Unassembled WGS sequence"/>
</dbReference>
<dbReference type="PANTHER" id="PTHR43280">
    <property type="entry name" value="ARAC-FAMILY TRANSCRIPTIONAL REGULATOR"/>
    <property type="match status" value="1"/>
</dbReference>
<reference evidence="6" key="1">
    <citation type="submission" date="2016-06" db="EMBL/GenBank/DDBJ databases">
        <authorList>
            <person name="Varghese N."/>
            <person name="Submissions Spin"/>
        </authorList>
    </citation>
    <scope>NUCLEOTIDE SEQUENCE [LARGE SCALE GENOMIC DNA]</scope>
    <source>
        <strain evidence="6">DSM 44830</strain>
    </source>
</reference>
<keyword evidence="2 5" id="KW-0238">DNA-binding</keyword>
<sequence>MASVDTGRLPHAERFDFWQDLVARESAPARITSEHADDFAASARAVDLGVVRLGAWHYPSLTLARTPRMIRSSDPELYQLALPLSGHGVVSQERRAGPLGPPGFALIDTVRPHGSTHRPDGGERAPVHTITALVPHDALPLPARRMDALLAAAIPADTGLAALLAHFLRQVVEHPEQYVASDAPRLDRIALDLIAGTLADRLDVEGELPAEVRISGLRSRVEAFVRRHLADPELTPTTVATAHHLSVRSLHRLFAGTGTTVAALIRTGRLEHCHRDLADPRLAHLPVHRIGARWGLRDPAHFSRAFRTAYGISPREHRERAVRG</sequence>